<accession>A0A9P4TXZ9</accession>
<dbReference type="AlphaFoldDB" id="A0A9P4TXZ9"/>
<dbReference type="Proteomes" id="UP000800235">
    <property type="component" value="Unassembled WGS sequence"/>
</dbReference>
<sequence length="148" mass="16447">MLDFCMALGGPGGPPVRHSLFPEKSRATTASARLVWWTFVLAELLSLCAVEMIPIKPFALPQSFASALFHPHQRCLFFLFFTCMQACMAFLLPFSPPFPSACLFSFSTGVERSFFLNFSLFVHDTWCSAEALSFFRQKIGGGGSESVR</sequence>
<keyword evidence="2" id="KW-1185">Reference proteome</keyword>
<name>A0A9P4TXZ9_9PEZI</name>
<evidence type="ECO:0000313" key="1">
    <source>
        <dbReference type="EMBL" id="KAF2430894.1"/>
    </source>
</evidence>
<comment type="caution">
    <text evidence="1">The sequence shown here is derived from an EMBL/GenBank/DDBJ whole genome shotgun (WGS) entry which is preliminary data.</text>
</comment>
<dbReference type="EMBL" id="MU007035">
    <property type="protein sequence ID" value="KAF2430894.1"/>
    <property type="molecule type" value="Genomic_DNA"/>
</dbReference>
<organism evidence="1 2">
    <name type="scientific">Tothia fuscella</name>
    <dbReference type="NCBI Taxonomy" id="1048955"/>
    <lineage>
        <taxon>Eukaryota</taxon>
        <taxon>Fungi</taxon>
        <taxon>Dikarya</taxon>
        <taxon>Ascomycota</taxon>
        <taxon>Pezizomycotina</taxon>
        <taxon>Dothideomycetes</taxon>
        <taxon>Pleosporomycetidae</taxon>
        <taxon>Venturiales</taxon>
        <taxon>Cylindrosympodiaceae</taxon>
        <taxon>Tothia</taxon>
    </lineage>
</organism>
<protein>
    <submittedName>
        <fullName evidence="1">Uncharacterized protein</fullName>
    </submittedName>
</protein>
<reference evidence="1" key="1">
    <citation type="journal article" date="2020" name="Stud. Mycol.">
        <title>101 Dothideomycetes genomes: a test case for predicting lifestyles and emergence of pathogens.</title>
        <authorList>
            <person name="Haridas S."/>
            <person name="Albert R."/>
            <person name="Binder M."/>
            <person name="Bloem J."/>
            <person name="Labutti K."/>
            <person name="Salamov A."/>
            <person name="Andreopoulos B."/>
            <person name="Baker S."/>
            <person name="Barry K."/>
            <person name="Bills G."/>
            <person name="Bluhm B."/>
            <person name="Cannon C."/>
            <person name="Castanera R."/>
            <person name="Culley D."/>
            <person name="Daum C."/>
            <person name="Ezra D."/>
            <person name="Gonzalez J."/>
            <person name="Henrissat B."/>
            <person name="Kuo A."/>
            <person name="Liang C."/>
            <person name="Lipzen A."/>
            <person name="Lutzoni F."/>
            <person name="Magnuson J."/>
            <person name="Mondo S."/>
            <person name="Nolan M."/>
            <person name="Ohm R."/>
            <person name="Pangilinan J."/>
            <person name="Park H.-J."/>
            <person name="Ramirez L."/>
            <person name="Alfaro M."/>
            <person name="Sun H."/>
            <person name="Tritt A."/>
            <person name="Yoshinaga Y."/>
            <person name="Zwiers L.-H."/>
            <person name="Turgeon B."/>
            <person name="Goodwin S."/>
            <person name="Spatafora J."/>
            <person name="Crous P."/>
            <person name="Grigoriev I."/>
        </authorList>
    </citation>
    <scope>NUCLEOTIDE SEQUENCE</scope>
    <source>
        <strain evidence="1">CBS 130266</strain>
    </source>
</reference>
<gene>
    <name evidence="1" type="ORF">EJ08DRAFT_201994</name>
</gene>
<proteinExistence type="predicted"/>
<evidence type="ECO:0000313" key="2">
    <source>
        <dbReference type="Proteomes" id="UP000800235"/>
    </source>
</evidence>